<keyword evidence="4 6" id="KW-1133">Transmembrane helix</keyword>
<feature type="non-terminal residue" evidence="7">
    <location>
        <position position="125"/>
    </location>
</feature>
<feature type="non-terminal residue" evidence="7">
    <location>
        <position position="1"/>
    </location>
</feature>
<keyword evidence="5 6" id="KW-0472">Membrane</keyword>
<dbReference type="PANTHER" id="PTHR11266">
    <property type="entry name" value="PEROXISOMAL MEMBRANE PROTEIN 2, PXMP2 MPV17"/>
    <property type="match status" value="1"/>
</dbReference>
<evidence type="ECO:0000256" key="3">
    <source>
        <dbReference type="ARBA" id="ARBA00022692"/>
    </source>
</evidence>
<keyword evidence="8" id="KW-1185">Reference proteome</keyword>
<protein>
    <submittedName>
        <fullName evidence="7">Uncharacterized protein</fullName>
    </submittedName>
</protein>
<keyword evidence="3 6" id="KW-0812">Transmembrane</keyword>
<organism evidence="7 8">
    <name type="scientific">Coemansia asiatica</name>
    <dbReference type="NCBI Taxonomy" id="1052880"/>
    <lineage>
        <taxon>Eukaryota</taxon>
        <taxon>Fungi</taxon>
        <taxon>Fungi incertae sedis</taxon>
        <taxon>Zoopagomycota</taxon>
        <taxon>Kickxellomycotina</taxon>
        <taxon>Kickxellomycetes</taxon>
        <taxon>Kickxellales</taxon>
        <taxon>Kickxellaceae</taxon>
        <taxon>Coemansia</taxon>
    </lineage>
</organism>
<feature type="transmembrane region" description="Helical" evidence="6">
    <location>
        <begin position="54"/>
        <end position="75"/>
    </location>
</feature>
<dbReference type="InterPro" id="IPR007248">
    <property type="entry name" value="Mpv17_PMP22"/>
</dbReference>
<comment type="caution">
    <text evidence="7">The sequence shown here is derived from an EMBL/GenBank/DDBJ whole genome shotgun (WGS) entry which is preliminary data.</text>
</comment>
<gene>
    <name evidence="7" type="ORF">LPJ64_006436</name>
</gene>
<name>A0A9W8CGP6_9FUNG</name>
<dbReference type="GO" id="GO:0016020">
    <property type="term" value="C:membrane"/>
    <property type="evidence" value="ECO:0007669"/>
    <property type="project" value="UniProtKB-SubCell"/>
</dbReference>
<evidence type="ECO:0000313" key="7">
    <source>
        <dbReference type="EMBL" id="KAJ1641604.1"/>
    </source>
</evidence>
<evidence type="ECO:0000313" key="8">
    <source>
        <dbReference type="Proteomes" id="UP001145021"/>
    </source>
</evidence>
<proteinExistence type="inferred from homology"/>
<sequence>ASFTQISYRWHAFLNKRFPIMSSSAATKPTDTMMLSTKAIQSMTERFGMALKRVAVDQTVFAPFATGLFVFGMGALEGLDTAGLAQRAKTQYMDILIAGYALWPAAQLINFSFVPLVYRVPFAST</sequence>
<dbReference type="GO" id="GO:0005739">
    <property type="term" value="C:mitochondrion"/>
    <property type="evidence" value="ECO:0007669"/>
    <property type="project" value="TreeGrafter"/>
</dbReference>
<dbReference type="EMBL" id="JANBOH010000859">
    <property type="protein sequence ID" value="KAJ1641604.1"/>
    <property type="molecule type" value="Genomic_DNA"/>
</dbReference>
<feature type="transmembrane region" description="Helical" evidence="6">
    <location>
        <begin position="95"/>
        <end position="118"/>
    </location>
</feature>
<dbReference type="Proteomes" id="UP001145021">
    <property type="component" value="Unassembled WGS sequence"/>
</dbReference>
<accession>A0A9W8CGP6</accession>
<reference evidence="7" key="1">
    <citation type="submission" date="2022-07" db="EMBL/GenBank/DDBJ databases">
        <title>Phylogenomic reconstructions and comparative analyses of Kickxellomycotina fungi.</title>
        <authorList>
            <person name="Reynolds N.K."/>
            <person name="Stajich J.E."/>
            <person name="Barry K."/>
            <person name="Grigoriev I.V."/>
            <person name="Crous P."/>
            <person name="Smith M.E."/>
        </authorList>
    </citation>
    <scope>NUCLEOTIDE SEQUENCE</scope>
    <source>
        <strain evidence="7">NBRC 105413</strain>
    </source>
</reference>
<evidence type="ECO:0000256" key="1">
    <source>
        <dbReference type="ARBA" id="ARBA00004141"/>
    </source>
</evidence>
<dbReference type="PANTHER" id="PTHR11266:SF50">
    <property type="entry name" value="VACUOLAR MEMBRANE PROTEIN YOR292C"/>
    <property type="match status" value="1"/>
</dbReference>
<evidence type="ECO:0000256" key="4">
    <source>
        <dbReference type="ARBA" id="ARBA00022989"/>
    </source>
</evidence>
<comment type="similarity">
    <text evidence="2 6">Belongs to the peroxisomal membrane protein PXMP2/4 family.</text>
</comment>
<dbReference type="Pfam" id="PF04117">
    <property type="entry name" value="Mpv17_PMP22"/>
    <property type="match status" value="1"/>
</dbReference>
<comment type="subcellular location">
    <subcellularLocation>
        <location evidence="1">Membrane</location>
        <topology evidence="1">Multi-pass membrane protein</topology>
    </subcellularLocation>
</comment>
<evidence type="ECO:0000256" key="2">
    <source>
        <dbReference type="ARBA" id="ARBA00006824"/>
    </source>
</evidence>
<evidence type="ECO:0000256" key="5">
    <source>
        <dbReference type="ARBA" id="ARBA00023136"/>
    </source>
</evidence>
<dbReference type="AlphaFoldDB" id="A0A9W8CGP6"/>
<evidence type="ECO:0000256" key="6">
    <source>
        <dbReference type="RuleBase" id="RU363053"/>
    </source>
</evidence>